<accession>A0A7J7ISX8</accession>
<evidence type="ECO:0000256" key="2">
    <source>
        <dbReference type="SAM" id="Phobius"/>
    </source>
</evidence>
<name>A0A7J7ISX8_BUGNE</name>
<reference evidence="3" key="1">
    <citation type="submission" date="2020-06" db="EMBL/GenBank/DDBJ databases">
        <title>Draft genome of Bugula neritina, a colonial animal packing powerful symbionts and potential medicines.</title>
        <authorList>
            <person name="Rayko M."/>
        </authorList>
    </citation>
    <scope>NUCLEOTIDE SEQUENCE [LARGE SCALE GENOMIC DNA]</scope>
    <source>
        <strain evidence="3">Kwan_BN1</strain>
    </source>
</reference>
<keyword evidence="2" id="KW-0472">Membrane</keyword>
<gene>
    <name evidence="3" type="ORF">EB796_025021</name>
</gene>
<dbReference type="EMBL" id="VXIV02003489">
    <property type="protein sequence ID" value="KAF6016677.1"/>
    <property type="molecule type" value="Genomic_DNA"/>
</dbReference>
<proteinExistence type="predicted"/>
<keyword evidence="4" id="KW-1185">Reference proteome</keyword>
<evidence type="ECO:0000256" key="1">
    <source>
        <dbReference type="SAM" id="MobiDB-lite"/>
    </source>
</evidence>
<dbReference type="Proteomes" id="UP000593567">
    <property type="component" value="Unassembled WGS sequence"/>
</dbReference>
<dbReference type="AlphaFoldDB" id="A0A7J7ISX8"/>
<feature type="transmembrane region" description="Helical" evidence="2">
    <location>
        <begin position="12"/>
        <end position="30"/>
    </location>
</feature>
<comment type="caution">
    <text evidence="3">The sequence shown here is derived from an EMBL/GenBank/DDBJ whole genome shotgun (WGS) entry which is preliminary data.</text>
</comment>
<feature type="region of interest" description="Disordered" evidence="1">
    <location>
        <begin position="196"/>
        <end position="255"/>
    </location>
</feature>
<keyword evidence="2" id="KW-1133">Transmembrane helix</keyword>
<keyword evidence="2" id="KW-0812">Transmembrane</keyword>
<evidence type="ECO:0000313" key="3">
    <source>
        <dbReference type="EMBL" id="KAF6016677.1"/>
    </source>
</evidence>
<evidence type="ECO:0000313" key="4">
    <source>
        <dbReference type="Proteomes" id="UP000593567"/>
    </source>
</evidence>
<organism evidence="3 4">
    <name type="scientific">Bugula neritina</name>
    <name type="common">Brown bryozoan</name>
    <name type="synonym">Sertularia neritina</name>
    <dbReference type="NCBI Taxonomy" id="10212"/>
    <lineage>
        <taxon>Eukaryota</taxon>
        <taxon>Metazoa</taxon>
        <taxon>Spiralia</taxon>
        <taxon>Lophotrochozoa</taxon>
        <taxon>Bryozoa</taxon>
        <taxon>Gymnolaemata</taxon>
        <taxon>Cheilostomatida</taxon>
        <taxon>Flustrina</taxon>
        <taxon>Buguloidea</taxon>
        <taxon>Bugulidae</taxon>
        <taxon>Bugula</taxon>
    </lineage>
</organism>
<sequence>MIRARGGVTSYVGYGALTLIIMYILFLYNATKNGLNTCESNNTNLKDEKRELLSQLSVSAEHTKRLKRSADYTQGSLQKCTAARKEKEREHQECLEKLNDSNTKYKNKETELSKYQRELEEANSKLVIKEEDCAKKEQSSLLEYNKYKEEREKVEVELQGQISDKTSKLQQLTQELANLQQQHKLLEQQLKQQQQQVVNSQQGNGNQQPYVPAGNPAVGNPAAGNPVVGNPAAGIPTAGNPAPGNPAVGNPAAGNPAAGNSVRNLVENVVDTVQFQGGNFLDSNIANKNIPAGNSLGGNMQSARTFNGDVPSANKLGGDGLPGAEFGIGQANKNLIENKLAVSAGPPHALVDTKPLAADSGNMKTRNEGGVAAFHETTRKTLLDSIIKRSLNVEEPRGALGAVKDGNVKGVLGEDITQHKEHNDGENALRVDHQVPERYNVGKGKL</sequence>
<protein>
    <submittedName>
        <fullName evidence="3">Uncharacterized protein</fullName>
    </submittedName>
</protein>